<evidence type="ECO:0000313" key="1">
    <source>
        <dbReference type="EMBL" id="PTB81665.1"/>
    </source>
</evidence>
<gene>
    <name evidence="1" type="ORF">M440DRAFT_1435393</name>
</gene>
<reference evidence="1 2" key="1">
    <citation type="submission" date="2016-07" db="EMBL/GenBank/DDBJ databases">
        <title>Multiple horizontal gene transfer events from other fungi enriched the ability of initially mycotrophic Trichoderma (Ascomycota) to feed on dead plant biomass.</title>
        <authorList>
            <consortium name="DOE Joint Genome Institute"/>
            <person name="Aerts A."/>
            <person name="Atanasova L."/>
            <person name="Chenthamara K."/>
            <person name="Zhang J."/>
            <person name="Grujic M."/>
            <person name="Henrissat B."/>
            <person name="Kuo A."/>
            <person name="Salamov A."/>
            <person name="Lipzen A."/>
            <person name="Labutti K."/>
            <person name="Barry K."/>
            <person name="Miao Y."/>
            <person name="Rahimi M.J."/>
            <person name="Shen Q."/>
            <person name="Grigoriev I.V."/>
            <person name="Kubicek C.P."/>
            <person name="Druzhinina I.S."/>
        </authorList>
    </citation>
    <scope>NUCLEOTIDE SEQUENCE [LARGE SCALE GENOMIC DNA]</scope>
    <source>
        <strain evidence="1 2">ATCC 18648</strain>
    </source>
</reference>
<keyword evidence="2" id="KW-1185">Reference proteome</keyword>
<dbReference type="AlphaFoldDB" id="A0A2T4CJC9"/>
<accession>A0A2T4CJC9</accession>
<organism evidence="1 2">
    <name type="scientific">Trichoderma longibrachiatum ATCC 18648</name>
    <dbReference type="NCBI Taxonomy" id="983965"/>
    <lineage>
        <taxon>Eukaryota</taxon>
        <taxon>Fungi</taxon>
        <taxon>Dikarya</taxon>
        <taxon>Ascomycota</taxon>
        <taxon>Pezizomycotina</taxon>
        <taxon>Sordariomycetes</taxon>
        <taxon>Hypocreomycetidae</taxon>
        <taxon>Hypocreales</taxon>
        <taxon>Hypocreaceae</taxon>
        <taxon>Trichoderma</taxon>
    </lineage>
</organism>
<sequence length="426" mass="48214">MPRPEPDHRLPQTTYSFEIEFLVAQELPGINYSSTFDARNGPDDALPWACPADETDPYETILEAVKKLLVSYGQAVANCARQVQIGHMHGPLQYLGSFPSTDATDEYWHVEPSDTAYAKRDSPQMYAWFGVRLRSPSYHSHIFVVQDMESPTDWILNVLKKGLVIHLNSTCRFNVLVRPLSEDTTVVHAKKLITLVWVLEKELLERLAPNSYGRLHPHVRTLQAHSRVAGLIWHGSGEGSPPQDPLNLAVANLHLPNLHNQELLARLQFLWRVQTFEGLAAALRETTDQATSFAIRPTGGPFGTPVFEFRYALWHPFGQLDASKHWIELASKLLQTSMWNCQVFKKNIVLLDGMTHGFAGSNVPPTVRWRRLMSTLGLESWVDSWEIIISQYKDGQRLAVRSLDKQKLLREELKADGGKGHDVNLC</sequence>
<proteinExistence type="predicted"/>
<dbReference type="Proteomes" id="UP000240760">
    <property type="component" value="Unassembled WGS sequence"/>
</dbReference>
<name>A0A2T4CJC9_TRILO</name>
<dbReference type="EMBL" id="KZ679126">
    <property type="protein sequence ID" value="PTB81665.1"/>
    <property type="molecule type" value="Genomic_DNA"/>
</dbReference>
<evidence type="ECO:0000313" key="2">
    <source>
        <dbReference type="Proteomes" id="UP000240760"/>
    </source>
</evidence>
<protein>
    <submittedName>
        <fullName evidence="1">Uncharacterized protein</fullName>
    </submittedName>
</protein>
<dbReference type="OrthoDB" id="412402at2759"/>